<keyword evidence="3" id="KW-1185">Reference proteome</keyword>
<evidence type="ECO:0000313" key="2">
    <source>
        <dbReference type="EMBL" id="RYQ82935.1"/>
    </source>
</evidence>
<evidence type="ECO:0000256" key="1">
    <source>
        <dbReference type="SAM" id="MobiDB-lite"/>
    </source>
</evidence>
<dbReference type="EMBL" id="SDMP01000020">
    <property type="protein sequence ID" value="RYQ82935.1"/>
    <property type="molecule type" value="Genomic_DNA"/>
</dbReference>
<dbReference type="Proteomes" id="UP000289738">
    <property type="component" value="Chromosome B10"/>
</dbReference>
<dbReference type="AlphaFoldDB" id="A0A444WZU8"/>
<sequence length="111" mass="12304">MQCFKCSSFAQRIRTEHDRMATGKPILFIWQQREHEIEKGATYQLLEEEDGDKEGSAEDGSTVTQQGVHCSADEDSARGSEDGSVAVVETGSSTSSSPITVFLYVNFLLFY</sequence>
<feature type="compositionally biased region" description="Basic and acidic residues" evidence="1">
    <location>
        <begin position="71"/>
        <end position="81"/>
    </location>
</feature>
<proteinExistence type="predicted"/>
<reference evidence="2 3" key="1">
    <citation type="submission" date="2019-01" db="EMBL/GenBank/DDBJ databases">
        <title>Sequencing of cultivated peanut Arachis hypogaea provides insights into genome evolution and oil improvement.</title>
        <authorList>
            <person name="Chen X."/>
        </authorList>
    </citation>
    <scope>NUCLEOTIDE SEQUENCE [LARGE SCALE GENOMIC DNA]</scope>
    <source>
        <strain evidence="3">cv. Fuhuasheng</strain>
        <tissue evidence="2">Leaves</tissue>
    </source>
</reference>
<name>A0A444WZU8_ARAHY</name>
<protein>
    <submittedName>
        <fullName evidence="2">Uncharacterized protein</fullName>
    </submittedName>
</protein>
<organism evidence="2 3">
    <name type="scientific">Arachis hypogaea</name>
    <name type="common">Peanut</name>
    <dbReference type="NCBI Taxonomy" id="3818"/>
    <lineage>
        <taxon>Eukaryota</taxon>
        <taxon>Viridiplantae</taxon>
        <taxon>Streptophyta</taxon>
        <taxon>Embryophyta</taxon>
        <taxon>Tracheophyta</taxon>
        <taxon>Spermatophyta</taxon>
        <taxon>Magnoliopsida</taxon>
        <taxon>eudicotyledons</taxon>
        <taxon>Gunneridae</taxon>
        <taxon>Pentapetalae</taxon>
        <taxon>rosids</taxon>
        <taxon>fabids</taxon>
        <taxon>Fabales</taxon>
        <taxon>Fabaceae</taxon>
        <taxon>Papilionoideae</taxon>
        <taxon>50 kb inversion clade</taxon>
        <taxon>dalbergioids sensu lato</taxon>
        <taxon>Dalbergieae</taxon>
        <taxon>Pterocarpus clade</taxon>
        <taxon>Arachis</taxon>
    </lineage>
</organism>
<gene>
    <name evidence="2" type="ORF">Ahy_B10g101525</name>
</gene>
<feature type="region of interest" description="Disordered" evidence="1">
    <location>
        <begin position="48"/>
        <end position="95"/>
    </location>
</feature>
<feature type="compositionally biased region" description="Polar residues" evidence="1">
    <location>
        <begin position="59"/>
        <end position="68"/>
    </location>
</feature>
<comment type="caution">
    <text evidence="2">The sequence shown here is derived from an EMBL/GenBank/DDBJ whole genome shotgun (WGS) entry which is preliminary data.</text>
</comment>
<evidence type="ECO:0000313" key="3">
    <source>
        <dbReference type="Proteomes" id="UP000289738"/>
    </source>
</evidence>
<accession>A0A444WZU8</accession>